<feature type="transmembrane region" description="Helical" evidence="1">
    <location>
        <begin position="7"/>
        <end position="26"/>
    </location>
</feature>
<sequence>MNCNKSVFLAVFSIPIYMLITSFDLSIQTDRINALIFLGYTYPIFFLLYYLVKIKNFKPMLVLSIGILLWTAFTSFLFKDTFITIGLFIISILVLVTITVITKEPN</sequence>
<keyword evidence="1" id="KW-1133">Transmembrane helix</keyword>
<feature type="transmembrane region" description="Helical" evidence="1">
    <location>
        <begin position="59"/>
        <end position="76"/>
    </location>
</feature>
<feature type="transmembrane region" description="Helical" evidence="1">
    <location>
        <begin position="82"/>
        <end position="101"/>
    </location>
</feature>
<evidence type="ECO:0000313" key="3">
    <source>
        <dbReference type="Proteomes" id="UP000076476"/>
    </source>
</evidence>
<dbReference type="Proteomes" id="UP000076476">
    <property type="component" value="Unassembled WGS sequence"/>
</dbReference>
<dbReference type="EMBL" id="LWBR01000006">
    <property type="protein sequence ID" value="KZN97718.1"/>
    <property type="molecule type" value="Genomic_DNA"/>
</dbReference>
<comment type="caution">
    <text evidence="2">The sequence shown here is derived from an EMBL/GenBank/DDBJ whole genome shotgun (WGS) entry which is preliminary data.</text>
</comment>
<reference evidence="2 3" key="1">
    <citation type="submission" date="2016-04" db="EMBL/GenBank/DDBJ databases">
        <title>Draft genome sequence of Aeribacillus pallidus 8m3 from petroleum reservoir.</title>
        <authorList>
            <person name="Poltaraus A.B."/>
            <person name="Nazina T.N."/>
            <person name="Tourova T.P."/>
            <person name="Malakho S.M."/>
            <person name="Korshunova A.V."/>
            <person name="Sokolova D.S."/>
        </authorList>
    </citation>
    <scope>NUCLEOTIDE SEQUENCE [LARGE SCALE GENOMIC DNA]</scope>
    <source>
        <strain evidence="2 3">8m3</strain>
    </source>
</reference>
<accession>A0A165Z1L3</accession>
<dbReference type="AlphaFoldDB" id="A0A165Z1L3"/>
<proteinExistence type="predicted"/>
<keyword evidence="3" id="KW-1185">Reference proteome</keyword>
<keyword evidence="1" id="KW-0812">Transmembrane</keyword>
<keyword evidence="1" id="KW-0472">Membrane</keyword>
<evidence type="ECO:0000256" key="1">
    <source>
        <dbReference type="SAM" id="Phobius"/>
    </source>
</evidence>
<gene>
    <name evidence="2" type="ORF">AZI98_01850</name>
</gene>
<feature type="transmembrane region" description="Helical" evidence="1">
    <location>
        <begin position="32"/>
        <end position="52"/>
    </location>
</feature>
<evidence type="ECO:0000313" key="2">
    <source>
        <dbReference type="EMBL" id="KZN97718.1"/>
    </source>
</evidence>
<protein>
    <submittedName>
        <fullName evidence="2">Uncharacterized protein</fullName>
    </submittedName>
</protein>
<organism evidence="2 3">
    <name type="scientific">Aeribacillus pallidus</name>
    <dbReference type="NCBI Taxonomy" id="33936"/>
    <lineage>
        <taxon>Bacteria</taxon>
        <taxon>Bacillati</taxon>
        <taxon>Bacillota</taxon>
        <taxon>Bacilli</taxon>
        <taxon>Bacillales</taxon>
        <taxon>Bacillaceae</taxon>
        <taxon>Aeribacillus</taxon>
    </lineage>
</organism>
<name>A0A165Z1L3_9BACI</name>